<dbReference type="SUPFAM" id="SSF51735">
    <property type="entry name" value="NAD(P)-binding Rossmann-fold domains"/>
    <property type="match status" value="1"/>
</dbReference>
<protein>
    <recommendedName>
        <fullName evidence="5 12">Homoserine dehydrogenase</fullName>
        <ecNumber evidence="4 12">1.1.1.3</ecNumber>
    </recommendedName>
</protein>
<evidence type="ECO:0000256" key="5">
    <source>
        <dbReference type="ARBA" id="ARBA00013376"/>
    </source>
</evidence>
<dbReference type="InterPro" id="IPR019811">
    <property type="entry name" value="HDH_CS"/>
</dbReference>
<comment type="caution">
    <text evidence="16">The sequence shown here is derived from an EMBL/GenBank/DDBJ whole genome shotgun (WGS) entry which is preliminary data.</text>
</comment>
<proteinExistence type="inferred from homology"/>
<evidence type="ECO:0000256" key="6">
    <source>
        <dbReference type="ARBA" id="ARBA00022605"/>
    </source>
</evidence>
<evidence type="ECO:0000256" key="4">
    <source>
        <dbReference type="ARBA" id="ARBA00013213"/>
    </source>
</evidence>
<dbReference type="FunFam" id="3.30.360.10:FF:000005">
    <property type="entry name" value="Homoserine dehydrogenase"/>
    <property type="match status" value="1"/>
</dbReference>
<dbReference type="Proteomes" id="UP000247150">
    <property type="component" value="Unassembled WGS sequence"/>
</dbReference>
<comment type="pathway">
    <text evidence="1 12">Amino-acid biosynthesis; L-threonine biosynthesis; L-threonine from L-aspartate: step 3/5.</text>
</comment>
<gene>
    <name evidence="16" type="ORF">DFO73_107247</name>
</gene>
<keyword evidence="7 12" id="KW-0791">Threonine biosynthesis</keyword>
<keyword evidence="6 12" id="KW-0028">Amino-acid biosynthesis</keyword>
<evidence type="ECO:0000256" key="9">
    <source>
        <dbReference type="ARBA" id="ARBA00023053"/>
    </source>
</evidence>
<evidence type="ECO:0000256" key="7">
    <source>
        <dbReference type="ARBA" id="ARBA00022697"/>
    </source>
</evidence>
<dbReference type="Pfam" id="PF03447">
    <property type="entry name" value="NAD_binding_3"/>
    <property type="match status" value="1"/>
</dbReference>
<evidence type="ECO:0000256" key="1">
    <source>
        <dbReference type="ARBA" id="ARBA00005056"/>
    </source>
</evidence>
<dbReference type="GO" id="GO:0009086">
    <property type="term" value="P:methionine biosynthetic process"/>
    <property type="evidence" value="ECO:0007669"/>
    <property type="project" value="UniProtKB-KW"/>
</dbReference>
<evidence type="ECO:0000313" key="16">
    <source>
        <dbReference type="EMBL" id="PWW27934.1"/>
    </source>
</evidence>
<dbReference type="Gene3D" id="3.30.360.10">
    <property type="entry name" value="Dihydrodipicolinate Reductase, domain 2"/>
    <property type="match status" value="1"/>
</dbReference>
<evidence type="ECO:0000256" key="10">
    <source>
        <dbReference type="ARBA" id="ARBA00023167"/>
    </source>
</evidence>
<evidence type="ECO:0000256" key="13">
    <source>
        <dbReference type="RuleBase" id="RU004171"/>
    </source>
</evidence>
<dbReference type="AlphaFoldDB" id="A0A2V2ZVH1"/>
<dbReference type="InterPro" id="IPR001342">
    <property type="entry name" value="HDH_cat"/>
</dbReference>
<evidence type="ECO:0000259" key="14">
    <source>
        <dbReference type="Pfam" id="PF00742"/>
    </source>
</evidence>
<accession>A0A2V2ZVH1</accession>
<dbReference type="UniPathway" id="UPA00050">
    <property type="reaction ID" value="UER00063"/>
</dbReference>
<keyword evidence="9" id="KW-0915">Sodium</keyword>
<dbReference type="NCBIfam" id="NF004976">
    <property type="entry name" value="PRK06349.1"/>
    <property type="match status" value="1"/>
</dbReference>
<organism evidence="16 17">
    <name type="scientific">Cytobacillus oceanisediminis</name>
    <dbReference type="NCBI Taxonomy" id="665099"/>
    <lineage>
        <taxon>Bacteria</taxon>
        <taxon>Bacillati</taxon>
        <taxon>Bacillota</taxon>
        <taxon>Bacilli</taxon>
        <taxon>Bacillales</taxon>
        <taxon>Bacillaceae</taxon>
        <taxon>Cytobacillus</taxon>
    </lineage>
</organism>
<keyword evidence="8 12" id="KW-0560">Oxidoreductase</keyword>
<dbReference type="SUPFAM" id="SSF55347">
    <property type="entry name" value="Glyceraldehyde-3-phosphate dehydrogenase-like, C-terminal domain"/>
    <property type="match status" value="1"/>
</dbReference>
<evidence type="ECO:0000256" key="12">
    <source>
        <dbReference type="RuleBase" id="RU000579"/>
    </source>
</evidence>
<sequence length="405" mass="43745">MSAISVGLLGFGTVGKGVYETINKHQGRLQAILGKEVKVSAILVKNVDKHGLPDKDVLLTDDFQKIIELPKLDVVIDAIVGKEPGYTYLRQAVTRGCHVITANKEMFAHHGSELKTLAKEHNVSLGFEATVGGGIPIIQTLKQLLNANKIERIEGILNGTSNFILTSMREEKLSFETALKIAQEKGYAEADPENDIEGYDAFFKAVVLSELVFGKAPEWEKSTRKGITDISIEQIYIASSLGLRFKHVASLEKEKNAVRCTVKPVLVGESHPLYRVEGVQNAVSIDADIVGNISLQGPGAGMFPTASAIVEDLIHLGTNDFPAVFEEDEAKGTEGGLPVWALLGEADHAKLPEDFEILGRVSADAVIVKASEEAVASLDDTTLIVYQILGDHGFAEVLAKQVQPV</sequence>
<comment type="pathway">
    <text evidence="2 12">Amino-acid biosynthesis; L-methionine biosynthesis via de novo pathway; L-homoserine from L-aspartate: step 3/3.</text>
</comment>
<feature type="domain" description="Aspartate/homoserine dehydrogenase NAD-binding" evidence="15">
    <location>
        <begin position="10"/>
        <end position="127"/>
    </location>
</feature>
<evidence type="ECO:0000256" key="8">
    <source>
        <dbReference type="ARBA" id="ARBA00023002"/>
    </source>
</evidence>
<dbReference type="InterPro" id="IPR036291">
    <property type="entry name" value="NAD(P)-bd_dom_sf"/>
</dbReference>
<comment type="similarity">
    <text evidence="3 13">Belongs to the homoserine dehydrogenase family.</text>
</comment>
<evidence type="ECO:0000256" key="11">
    <source>
        <dbReference type="ARBA" id="ARBA00048841"/>
    </source>
</evidence>
<dbReference type="RefSeq" id="WP_110065561.1">
    <property type="nucleotide sequence ID" value="NZ_QGTW01000007.1"/>
</dbReference>
<keyword evidence="12" id="KW-0521">NADP</keyword>
<keyword evidence="10 12" id="KW-0486">Methionine biosynthesis</keyword>
<evidence type="ECO:0000256" key="2">
    <source>
        <dbReference type="ARBA" id="ARBA00005062"/>
    </source>
</evidence>
<dbReference type="Gene3D" id="3.40.50.720">
    <property type="entry name" value="NAD(P)-binding Rossmann-like Domain"/>
    <property type="match status" value="1"/>
</dbReference>
<dbReference type="EMBL" id="QGTW01000007">
    <property type="protein sequence ID" value="PWW27934.1"/>
    <property type="molecule type" value="Genomic_DNA"/>
</dbReference>
<reference evidence="16 17" key="1">
    <citation type="submission" date="2018-05" db="EMBL/GenBank/DDBJ databases">
        <title>Freshwater and sediment microbial communities from various areas in North America, analyzing microbe dynamics in response to fracking.</title>
        <authorList>
            <person name="Lamendella R."/>
        </authorList>
    </citation>
    <scope>NUCLEOTIDE SEQUENCE [LARGE SCALE GENOMIC DNA]</scope>
    <source>
        <strain evidence="16 17">15_TX</strain>
    </source>
</reference>
<comment type="catalytic activity">
    <reaction evidence="11">
        <text>L-homoserine + NADP(+) = L-aspartate 4-semialdehyde + NADPH + H(+)</text>
        <dbReference type="Rhea" id="RHEA:15761"/>
        <dbReference type="ChEBI" id="CHEBI:15378"/>
        <dbReference type="ChEBI" id="CHEBI:57476"/>
        <dbReference type="ChEBI" id="CHEBI:57783"/>
        <dbReference type="ChEBI" id="CHEBI:58349"/>
        <dbReference type="ChEBI" id="CHEBI:537519"/>
        <dbReference type="EC" id="1.1.1.3"/>
    </reaction>
    <physiologicalReaction direction="right-to-left" evidence="11">
        <dbReference type="Rhea" id="RHEA:15763"/>
    </physiologicalReaction>
</comment>
<evidence type="ECO:0000259" key="15">
    <source>
        <dbReference type="Pfam" id="PF03447"/>
    </source>
</evidence>
<dbReference type="EC" id="1.1.1.3" evidence="4 12"/>
<name>A0A2V2ZVH1_9BACI</name>
<dbReference type="InterPro" id="IPR005106">
    <property type="entry name" value="Asp/hSer_DH_NAD-bd"/>
</dbReference>
<evidence type="ECO:0000313" key="17">
    <source>
        <dbReference type="Proteomes" id="UP000247150"/>
    </source>
</evidence>
<dbReference type="UniPathway" id="UPA00051">
    <property type="reaction ID" value="UER00465"/>
</dbReference>
<dbReference type="PANTHER" id="PTHR43331:SF1">
    <property type="entry name" value="HOMOSERINE DEHYDROGENASE"/>
    <property type="match status" value="1"/>
</dbReference>
<dbReference type="PROSITE" id="PS01042">
    <property type="entry name" value="HOMOSER_DHGENASE"/>
    <property type="match status" value="1"/>
</dbReference>
<dbReference type="GO" id="GO:0050661">
    <property type="term" value="F:NADP binding"/>
    <property type="evidence" value="ECO:0007669"/>
    <property type="project" value="InterPro"/>
</dbReference>
<feature type="domain" description="Homoserine dehydrogenase catalytic" evidence="14">
    <location>
        <begin position="136"/>
        <end position="314"/>
    </location>
</feature>
<dbReference type="GO" id="GO:0004412">
    <property type="term" value="F:homoserine dehydrogenase activity"/>
    <property type="evidence" value="ECO:0007669"/>
    <property type="project" value="UniProtKB-EC"/>
</dbReference>
<dbReference type="OrthoDB" id="9808167at2"/>
<evidence type="ECO:0000256" key="3">
    <source>
        <dbReference type="ARBA" id="ARBA00006753"/>
    </source>
</evidence>
<dbReference type="PANTHER" id="PTHR43331">
    <property type="entry name" value="HOMOSERINE DEHYDROGENASE"/>
    <property type="match status" value="1"/>
</dbReference>
<dbReference type="Pfam" id="PF00742">
    <property type="entry name" value="Homoserine_dh"/>
    <property type="match status" value="1"/>
</dbReference>
<dbReference type="GO" id="GO:0009088">
    <property type="term" value="P:threonine biosynthetic process"/>
    <property type="evidence" value="ECO:0007669"/>
    <property type="project" value="UniProtKB-UniPathway"/>
</dbReference>